<dbReference type="Gene3D" id="3.40.630.30">
    <property type="match status" value="1"/>
</dbReference>
<proteinExistence type="predicted"/>
<reference evidence="2 3" key="1">
    <citation type="submission" date="2017-12" db="EMBL/GenBank/DDBJ databases">
        <title>Phylogenetic diversity of female urinary microbiome.</title>
        <authorList>
            <person name="Thomas-White K."/>
            <person name="Wolfe A.J."/>
        </authorList>
    </citation>
    <scope>NUCLEOTIDE SEQUENCE [LARGE SCALE GENOMIC DNA]</scope>
    <source>
        <strain evidence="2 3">UMB0402</strain>
    </source>
</reference>
<dbReference type="AlphaFoldDB" id="A0A2I1IKY4"/>
<dbReference type="InterPro" id="IPR023292">
    <property type="entry name" value="NTP_PyroPHydrolase-like_dom_sf"/>
</dbReference>
<dbReference type="InterPro" id="IPR016181">
    <property type="entry name" value="Acyl_CoA_acyltransferase"/>
</dbReference>
<dbReference type="InterPro" id="IPR033653">
    <property type="entry name" value="NTP-PPase_DR2231-like"/>
</dbReference>
<dbReference type="GeneID" id="35866302"/>
<dbReference type="PANTHER" id="PTHR43441">
    <property type="entry name" value="RIBOSOMAL-PROTEIN-SERINE ACETYLTRANSFERASE"/>
    <property type="match status" value="1"/>
</dbReference>
<dbReference type="PANTHER" id="PTHR43441:SF10">
    <property type="entry name" value="ACETYLTRANSFERASE"/>
    <property type="match status" value="1"/>
</dbReference>
<dbReference type="STRING" id="33007.HMPREF3198_01685"/>
<feature type="domain" description="N-acetyltransferase" evidence="1">
    <location>
        <begin position="9"/>
        <end position="167"/>
    </location>
</feature>
<keyword evidence="3" id="KW-1185">Reference proteome</keyword>
<dbReference type="GO" id="GO:0008999">
    <property type="term" value="F:protein-N-terminal-alanine acetyltransferase activity"/>
    <property type="evidence" value="ECO:0007669"/>
    <property type="project" value="TreeGrafter"/>
</dbReference>
<dbReference type="RefSeq" id="WP_024332360.1">
    <property type="nucleotide sequence ID" value="NZ_JASOXK010000009.1"/>
</dbReference>
<keyword evidence="2" id="KW-0808">Transferase</keyword>
<dbReference type="PROSITE" id="PS51186">
    <property type="entry name" value="GNAT"/>
    <property type="match status" value="1"/>
</dbReference>
<gene>
    <name evidence="2" type="ORF">CYJ19_08635</name>
</gene>
<dbReference type="CDD" id="cd11530">
    <property type="entry name" value="NTP-PPase_DR2231_like"/>
    <property type="match status" value="1"/>
</dbReference>
<sequence length="337" mass="37347">MQSEIKSEIVLNQPSEADVPSIVRACNDPLIQKWTTVPDEYNEADARYWVNTYIPQVWHDGGASWVIRLEEGAPVVGSLEYRKTFEGFEIGFWLAPRVRGKGYIDAALRATLDQAFAGECQRLEWKIEQGNWASRKLAWRNGFAYEGLRRGVGRGKGQWVYSLLPQDERRPREPWNGPGSQASPSSRDPEALVRQFHQVYGLPIKTDAASVDRERVQMRMSLILEETTELVTAVYGEKAGKILEEGVKEAFGADDGTRDVIESADALADLVYVVYGMALECGINLPAVLAEVQASNMSKLGADGKPIYRADGKVLKGPGFFVPNIARGLEQGLAAEL</sequence>
<comment type="caution">
    <text evidence="2">The sequence shown here is derived from an EMBL/GenBank/DDBJ whole genome shotgun (WGS) entry which is preliminary data.</text>
</comment>
<organism evidence="2 3">
    <name type="scientific">Winkia neuii</name>
    <dbReference type="NCBI Taxonomy" id="33007"/>
    <lineage>
        <taxon>Bacteria</taxon>
        <taxon>Bacillati</taxon>
        <taxon>Actinomycetota</taxon>
        <taxon>Actinomycetes</taxon>
        <taxon>Actinomycetales</taxon>
        <taxon>Actinomycetaceae</taxon>
        <taxon>Winkia</taxon>
    </lineage>
</organism>
<evidence type="ECO:0000313" key="2">
    <source>
        <dbReference type="EMBL" id="PKY71779.1"/>
    </source>
</evidence>
<dbReference type="GO" id="GO:1990189">
    <property type="term" value="F:protein N-terminal-serine acetyltransferase activity"/>
    <property type="evidence" value="ECO:0007669"/>
    <property type="project" value="TreeGrafter"/>
</dbReference>
<dbReference type="InterPro" id="IPR000182">
    <property type="entry name" value="GNAT_dom"/>
</dbReference>
<dbReference type="SUPFAM" id="SSF55729">
    <property type="entry name" value="Acyl-CoA N-acyltransferases (Nat)"/>
    <property type="match status" value="1"/>
</dbReference>
<protein>
    <submittedName>
        <fullName evidence="2">GNAT family N-acetyltransferase</fullName>
    </submittedName>
</protein>
<dbReference type="EMBL" id="PKKO01000005">
    <property type="protein sequence ID" value="PKY71779.1"/>
    <property type="molecule type" value="Genomic_DNA"/>
</dbReference>
<name>A0A2I1IKY4_9ACTO</name>
<dbReference type="InterPro" id="IPR021130">
    <property type="entry name" value="PRib-ATP_PPHydrolase-like"/>
</dbReference>
<evidence type="ECO:0000313" key="3">
    <source>
        <dbReference type="Proteomes" id="UP000235122"/>
    </source>
</evidence>
<evidence type="ECO:0000259" key="1">
    <source>
        <dbReference type="PROSITE" id="PS51186"/>
    </source>
</evidence>
<dbReference type="Proteomes" id="UP000235122">
    <property type="component" value="Unassembled WGS sequence"/>
</dbReference>
<accession>A0A2I1IKY4</accession>
<dbReference type="InterPro" id="IPR051908">
    <property type="entry name" value="Ribosomal_N-acetyltransferase"/>
</dbReference>
<dbReference type="Pfam" id="PF01503">
    <property type="entry name" value="PRA-PH"/>
    <property type="match status" value="1"/>
</dbReference>
<dbReference type="Pfam" id="PF13302">
    <property type="entry name" value="Acetyltransf_3"/>
    <property type="match status" value="1"/>
</dbReference>
<dbReference type="GO" id="GO:0005737">
    <property type="term" value="C:cytoplasm"/>
    <property type="evidence" value="ECO:0007669"/>
    <property type="project" value="TreeGrafter"/>
</dbReference>
<dbReference type="Gene3D" id="1.10.3420.10">
    <property type="entry name" value="putative ntp pyrophosphohydrolase like domain"/>
    <property type="match status" value="1"/>
</dbReference>